<dbReference type="Proteomes" id="UP001589758">
    <property type="component" value="Unassembled WGS sequence"/>
</dbReference>
<dbReference type="PANTHER" id="PTHR42880">
    <property type="entry name" value="HOMOCITRATE SYNTHASE"/>
    <property type="match status" value="1"/>
</dbReference>
<dbReference type="PANTHER" id="PTHR42880:SF1">
    <property type="entry name" value="ISOPROPYLMALATE_HOMOCITRATE_CITRAMALATE SYNTHASE FAMILY PROTEIN"/>
    <property type="match status" value="1"/>
</dbReference>
<evidence type="ECO:0000256" key="5">
    <source>
        <dbReference type="ARBA" id="ARBA00022679"/>
    </source>
</evidence>
<gene>
    <name evidence="8" type="ORF">ACFFIT_05875</name>
</gene>
<evidence type="ECO:0000256" key="6">
    <source>
        <dbReference type="ARBA" id="ARBA00048019"/>
    </source>
</evidence>
<evidence type="ECO:0000256" key="3">
    <source>
        <dbReference type="ARBA" id="ARBA00012974"/>
    </source>
</evidence>
<evidence type="ECO:0000313" key="8">
    <source>
        <dbReference type="EMBL" id="MFC0179614.1"/>
    </source>
</evidence>
<dbReference type="EC" id="2.3.3.14" evidence="3"/>
<evidence type="ECO:0000256" key="4">
    <source>
        <dbReference type="ARBA" id="ARBA00020735"/>
    </source>
</evidence>
<dbReference type="InterPro" id="IPR013785">
    <property type="entry name" value="Aldolase_TIM"/>
</dbReference>
<name>A0ABV6C9G0_9GAMM</name>
<comment type="function">
    <text evidence="1">This protein is a Fe-Mo-cofactor biosynthetic component.</text>
</comment>
<keyword evidence="5" id="KW-0808">Transferase</keyword>
<dbReference type="Gene3D" id="3.20.20.70">
    <property type="entry name" value="Aldolase class I"/>
    <property type="match status" value="1"/>
</dbReference>
<dbReference type="RefSeq" id="WP_385876718.1">
    <property type="nucleotide sequence ID" value="NZ_JBHLXE010000070.1"/>
</dbReference>
<dbReference type="PROSITE" id="PS50991">
    <property type="entry name" value="PYR_CT"/>
    <property type="match status" value="1"/>
</dbReference>
<proteinExistence type="inferred from homology"/>
<protein>
    <recommendedName>
        <fullName evidence="4">Homocitrate synthase</fullName>
        <ecNumber evidence="3">2.3.3.14</ecNumber>
    </recommendedName>
</protein>
<dbReference type="CDD" id="cd07944">
    <property type="entry name" value="DRE_TIM_HOA_like"/>
    <property type="match status" value="1"/>
</dbReference>
<organism evidence="8 9">
    <name type="scientific">Thorsellia kenyensis</name>
    <dbReference type="NCBI Taxonomy" id="1549888"/>
    <lineage>
        <taxon>Bacteria</taxon>
        <taxon>Pseudomonadati</taxon>
        <taxon>Pseudomonadota</taxon>
        <taxon>Gammaproteobacteria</taxon>
        <taxon>Enterobacterales</taxon>
        <taxon>Thorselliaceae</taxon>
        <taxon>Thorsellia</taxon>
    </lineage>
</organism>
<dbReference type="Pfam" id="PF00682">
    <property type="entry name" value="HMGL-like"/>
    <property type="match status" value="1"/>
</dbReference>
<evidence type="ECO:0000259" key="7">
    <source>
        <dbReference type="PROSITE" id="PS50991"/>
    </source>
</evidence>
<dbReference type="InterPro" id="IPR000891">
    <property type="entry name" value="PYR_CT"/>
</dbReference>
<evidence type="ECO:0000256" key="1">
    <source>
        <dbReference type="ARBA" id="ARBA00003050"/>
    </source>
</evidence>
<comment type="caution">
    <text evidence="8">The sequence shown here is derived from an EMBL/GenBank/DDBJ whole genome shotgun (WGS) entry which is preliminary data.</text>
</comment>
<sequence>MIKVLDCTLRDGGYYNSWDFPAEVVNEYLIAMELCGVDVVELGFRSSINNGFKGPNAFTTEAYLSSLIIPESLKIAVMINASELINGSTQIEIIEKLMPLQKDKSRVDIVRLACHMDEFYLIFPVIEKLKELGYEVIINIMQIAESSYINIEKLAKAAKECDFNVLYFADSMGSLNPSDVQKIIKSLRKYWENEIGIHTHDNKGLALSNTLVAIQNKVHWVDSTVTGMGRGPGNAKTEELMIEISDIRDKPINILPLMKLINSFFVPLKTRCLWGTNPYYYLSGKYGIHPTYVQEMLSDSRYTDEDIISALKYLKNSGGKKFNIKNLDSSRILNSTEDIGNWEPKTILNKRDVLLLGTGPGVKKHKLALERFIKEKDLVVIALNAQSELPQDFIKYRIACHPIRILADINEYAKLPQELITHKKLFDEYQLEQLGVNKILDYAIQVIPGEFDFNSCSCVIPNSLVFSYALAVITAGCAKQIYMAGFDGYGADDPRNSEMNKIIKLYKEKPESLELISVTPTRYQIPVKSIYGLF</sequence>
<reference evidence="8 9" key="1">
    <citation type="submission" date="2024-09" db="EMBL/GenBank/DDBJ databases">
        <authorList>
            <person name="Sun Q."/>
            <person name="Mori K."/>
        </authorList>
    </citation>
    <scope>NUCLEOTIDE SEQUENCE [LARGE SCALE GENOMIC DNA]</scope>
    <source>
        <strain evidence="8 9">CCM 8545</strain>
    </source>
</reference>
<keyword evidence="9" id="KW-1185">Reference proteome</keyword>
<feature type="domain" description="Pyruvate carboxyltransferase" evidence="7">
    <location>
        <begin position="2"/>
        <end position="258"/>
    </location>
</feature>
<dbReference type="SUPFAM" id="SSF51569">
    <property type="entry name" value="Aldolase"/>
    <property type="match status" value="1"/>
</dbReference>
<accession>A0ABV6C9G0</accession>
<comment type="catalytic activity">
    <reaction evidence="6">
        <text>acetyl-CoA + 2-oxoglutarate + H2O = (2R)-homocitrate + CoA + H(+)</text>
        <dbReference type="Rhea" id="RHEA:12929"/>
        <dbReference type="ChEBI" id="CHEBI:15377"/>
        <dbReference type="ChEBI" id="CHEBI:15378"/>
        <dbReference type="ChEBI" id="CHEBI:16810"/>
        <dbReference type="ChEBI" id="CHEBI:57287"/>
        <dbReference type="ChEBI" id="CHEBI:57288"/>
        <dbReference type="ChEBI" id="CHEBI:58884"/>
        <dbReference type="EC" id="2.3.3.14"/>
    </reaction>
</comment>
<evidence type="ECO:0000256" key="2">
    <source>
        <dbReference type="ARBA" id="ARBA00006154"/>
    </source>
</evidence>
<evidence type="ECO:0000313" key="9">
    <source>
        <dbReference type="Proteomes" id="UP001589758"/>
    </source>
</evidence>
<dbReference type="EMBL" id="JBHLXE010000070">
    <property type="protein sequence ID" value="MFC0179614.1"/>
    <property type="molecule type" value="Genomic_DNA"/>
</dbReference>
<comment type="similarity">
    <text evidence="2">Belongs to the alpha-IPM synthase/homocitrate synthase family.</text>
</comment>